<accession>A0A8X6TCE6</accession>
<dbReference type="EMBL" id="BMAW01053892">
    <property type="protein sequence ID" value="GFS93361.1"/>
    <property type="molecule type" value="Genomic_DNA"/>
</dbReference>
<keyword evidence="2" id="KW-1185">Reference proteome</keyword>
<proteinExistence type="predicted"/>
<name>A0A8X6TCE6_NEPPI</name>
<evidence type="ECO:0000313" key="1">
    <source>
        <dbReference type="EMBL" id="GFS93361.1"/>
    </source>
</evidence>
<organism evidence="1 2">
    <name type="scientific">Nephila pilipes</name>
    <name type="common">Giant wood spider</name>
    <name type="synonym">Nephila maculata</name>
    <dbReference type="NCBI Taxonomy" id="299642"/>
    <lineage>
        <taxon>Eukaryota</taxon>
        <taxon>Metazoa</taxon>
        <taxon>Ecdysozoa</taxon>
        <taxon>Arthropoda</taxon>
        <taxon>Chelicerata</taxon>
        <taxon>Arachnida</taxon>
        <taxon>Araneae</taxon>
        <taxon>Araneomorphae</taxon>
        <taxon>Entelegynae</taxon>
        <taxon>Araneoidea</taxon>
        <taxon>Nephilidae</taxon>
        <taxon>Nephila</taxon>
    </lineage>
</organism>
<protein>
    <submittedName>
        <fullName evidence="1">Uncharacterized protein</fullName>
    </submittedName>
</protein>
<sequence length="138" mass="14929">MVISKTAPPFLEAETVVQTVCSIPNLVNIGQSLKGACPICELQGALASDEDACLDDGIGADSAPLLFLFLEESRPRLRYRRLAGLLIRDPSLKVESKSKVIPLELSGLEACGYTTLLSLNNLILYELNIKGNASHQFI</sequence>
<dbReference type="AlphaFoldDB" id="A0A8X6TCE6"/>
<reference evidence="1" key="1">
    <citation type="submission" date="2020-08" db="EMBL/GenBank/DDBJ databases">
        <title>Multicomponent nature underlies the extraordinary mechanical properties of spider dragline silk.</title>
        <authorList>
            <person name="Kono N."/>
            <person name="Nakamura H."/>
            <person name="Mori M."/>
            <person name="Yoshida Y."/>
            <person name="Ohtoshi R."/>
            <person name="Malay A.D."/>
            <person name="Moran D.A.P."/>
            <person name="Tomita M."/>
            <person name="Numata K."/>
            <person name="Arakawa K."/>
        </authorList>
    </citation>
    <scope>NUCLEOTIDE SEQUENCE</scope>
</reference>
<dbReference type="Proteomes" id="UP000887013">
    <property type="component" value="Unassembled WGS sequence"/>
</dbReference>
<comment type="caution">
    <text evidence="1">The sequence shown here is derived from an EMBL/GenBank/DDBJ whole genome shotgun (WGS) entry which is preliminary data.</text>
</comment>
<evidence type="ECO:0000313" key="2">
    <source>
        <dbReference type="Proteomes" id="UP000887013"/>
    </source>
</evidence>
<gene>
    <name evidence="1" type="ORF">NPIL_344351</name>
</gene>